<gene>
    <name evidence="2" type="ORF">GZ085_13260</name>
</gene>
<feature type="non-terminal residue" evidence="2">
    <location>
        <position position="1"/>
    </location>
</feature>
<dbReference type="Pfam" id="PF12705">
    <property type="entry name" value="PDDEXK_1"/>
    <property type="match status" value="1"/>
</dbReference>
<reference evidence="2 3" key="1">
    <citation type="submission" date="2019-09" db="EMBL/GenBank/DDBJ databases">
        <title>H2 Metabolism Revealed by Metagenomic Analysis in Subglacial Sediment of East Antarctica.</title>
        <authorList>
            <person name="Yang Z."/>
            <person name="Zhang Y."/>
            <person name="Lv Y."/>
            <person name="Yan W."/>
            <person name="Xiao X."/>
            <person name="Sun B."/>
            <person name="Ma H."/>
        </authorList>
    </citation>
    <scope>NUCLEOTIDE SEQUENCE [LARGE SCALE GENOMIC DNA]</scope>
    <source>
        <strain evidence="2">Bin2_2</strain>
    </source>
</reference>
<accession>A0A7C9TC41</accession>
<name>A0A7C9TC41_9PROT</name>
<protein>
    <submittedName>
        <fullName evidence="2">PD-(D/E)XK nuclease family protein</fullName>
    </submittedName>
</protein>
<evidence type="ECO:0000259" key="1">
    <source>
        <dbReference type="Pfam" id="PF12705"/>
    </source>
</evidence>
<evidence type="ECO:0000313" key="2">
    <source>
        <dbReference type="EMBL" id="NDP49326.1"/>
    </source>
</evidence>
<dbReference type="AlphaFoldDB" id="A0A7C9TC41"/>
<organism evidence="2 3">
    <name type="scientific">Sulfuriferula multivorans</name>
    <dbReference type="NCBI Taxonomy" id="1559896"/>
    <lineage>
        <taxon>Bacteria</taxon>
        <taxon>Pseudomonadati</taxon>
        <taxon>Pseudomonadota</taxon>
        <taxon>Betaproteobacteria</taxon>
        <taxon>Nitrosomonadales</taxon>
        <taxon>Sulfuricellaceae</taxon>
        <taxon>Sulfuriferula</taxon>
    </lineage>
</organism>
<dbReference type="EMBL" id="JAAFGW010000249">
    <property type="protein sequence ID" value="NDP49326.1"/>
    <property type="molecule type" value="Genomic_DNA"/>
</dbReference>
<sequence>RYSPTAYQTLLDCPYRFFVASVLGIRELDEADDALDKSDYGNALHRILKTFHDSAPPTERDAALARLNEYADAEFAALPAYTATAWRLRWASIQPAYIDAWLDWVAQGWRYQSGEAAIEVPFHVAGLGDILLHGRIDRVDGRIDQNGGDARTVIDYKTGAAIGLKKKLRDPSEAVQLPFYAWLSEAAAAYLPINETPVALLELDGETDVDAITRRLPELLGAIAAGEMLQANGVDAVCKYCEARGLCRKGMWDPA</sequence>
<dbReference type="InterPro" id="IPR038726">
    <property type="entry name" value="PDDEXK_AddAB-type"/>
</dbReference>
<dbReference type="Proteomes" id="UP000483432">
    <property type="component" value="Unassembled WGS sequence"/>
</dbReference>
<dbReference type="Gene3D" id="3.90.320.10">
    <property type="match status" value="1"/>
</dbReference>
<proteinExistence type="predicted"/>
<dbReference type="InterPro" id="IPR011604">
    <property type="entry name" value="PDDEXK-like_dom_sf"/>
</dbReference>
<evidence type="ECO:0000313" key="3">
    <source>
        <dbReference type="Proteomes" id="UP000483432"/>
    </source>
</evidence>
<feature type="domain" description="PD-(D/E)XK endonuclease-like" evidence="1">
    <location>
        <begin position="2"/>
        <end position="248"/>
    </location>
</feature>
<comment type="caution">
    <text evidence="2">The sequence shown here is derived from an EMBL/GenBank/DDBJ whole genome shotgun (WGS) entry which is preliminary data.</text>
</comment>